<comment type="catalytic activity">
    <reaction evidence="1">
        <text>[E2 ubiquitin-conjugating enzyme]-S-ubiquitinyl-L-cysteine + [acceptor protein]-L-lysine = [E2 ubiquitin-conjugating enzyme]-L-cysteine + [acceptor protein]-N(6)-ubiquitinyl-L-lysine.</text>
        <dbReference type="EC" id="2.3.2.31"/>
    </reaction>
</comment>
<organism evidence="17 18">
    <name type="scientific">Nicotiana sylvestris</name>
    <name type="common">Wood tobacco</name>
    <name type="synonym">South American tobacco</name>
    <dbReference type="NCBI Taxonomy" id="4096"/>
    <lineage>
        <taxon>Eukaryota</taxon>
        <taxon>Viridiplantae</taxon>
        <taxon>Streptophyta</taxon>
        <taxon>Embryophyta</taxon>
        <taxon>Tracheophyta</taxon>
        <taxon>Spermatophyta</taxon>
        <taxon>Magnoliopsida</taxon>
        <taxon>eudicotyledons</taxon>
        <taxon>Gunneridae</taxon>
        <taxon>Pentapetalae</taxon>
        <taxon>asterids</taxon>
        <taxon>lamiids</taxon>
        <taxon>Solanales</taxon>
        <taxon>Solanaceae</taxon>
        <taxon>Nicotianoideae</taxon>
        <taxon>Nicotianeae</taxon>
        <taxon>Nicotiana</taxon>
    </lineage>
</organism>
<name>A0A1U7UXP0_NICSY</name>
<keyword evidence="8" id="KW-0677">Repeat</keyword>
<dbReference type="InterPro" id="IPR013083">
    <property type="entry name" value="Znf_RING/FYVE/PHD"/>
</dbReference>
<dbReference type="Pfam" id="PF01485">
    <property type="entry name" value="IBR"/>
    <property type="match status" value="2"/>
</dbReference>
<dbReference type="GO" id="GO:0003676">
    <property type="term" value="F:nucleic acid binding"/>
    <property type="evidence" value="ECO:0007669"/>
    <property type="project" value="InterPro"/>
</dbReference>
<evidence type="ECO:0000256" key="5">
    <source>
        <dbReference type="ARBA" id="ARBA00012251"/>
    </source>
</evidence>
<dbReference type="eggNOG" id="KOG1812">
    <property type="taxonomic scope" value="Eukaryota"/>
</dbReference>
<keyword evidence="9 12" id="KW-0863">Zinc-finger</keyword>
<sequence length="598" mass="67918">MSLCENQTKIIKVFLFFLVEGKRNSIVVPDKRRLRDFFRALSLFFFISSLVKALPFCAGKKWKLNDDFHALLDEQRREIAAAEAAENDLLFAFQLQMEEAMYISLPKENAPSTSKLTFYDDDVIPKNTVANLFAEELSNYEQQVRDCKQAVAEMKKIEDDLNRRIHDQAFAREILSVPEGEWKKTGDHLHRPYGEGSSSTGGAQNGTGECFRVYVKGLMGEDVEEESVVVVVGTKQQQLAGIGVAVCDPSGILVFEVSKGLGESTTEVLNDEIVELKALIEGLDVAVMLGLKRVNVFLDSQMTLQYIRGKLHPVEDNIAVLVEQATSCLRKFTDCTPFLVTPNTVNFAVKLATDAVVSQVKRPLENTRKRKSISETCAICLQDTDMDHMFLINGCLHYYCFSCMNKHVEVKLLQGLLPECPHDKCKSVLKLDNCKKFLTPKLYDLMSERVKETTIPVTEKIYCPNPKCSTLMSKAEVQTSAQAGARTCTKCRLIFCINCKVPWHQNMTCVDYRRLNPYKCVDDPKLKSLATQSLWRQCVKCNHMVSLGEGCYHIYCRCGYEFCYTCGAEWKNKKQTCSCRLWDERNIIYGNRHQPRRA</sequence>
<dbReference type="SUPFAM" id="SSF57850">
    <property type="entry name" value="RING/U-box"/>
    <property type="match status" value="3"/>
</dbReference>
<evidence type="ECO:0000256" key="13">
    <source>
        <dbReference type="SAM" id="Coils"/>
    </source>
</evidence>
<dbReference type="PROSITE" id="PS00518">
    <property type="entry name" value="ZF_RING_1"/>
    <property type="match status" value="1"/>
</dbReference>
<keyword evidence="10" id="KW-0833">Ubl conjugation pathway</keyword>
<evidence type="ECO:0000259" key="16">
    <source>
        <dbReference type="PROSITE" id="PS51873"/>
    </source>
</evidence>
<protein>
    <recommendedName>
        <fullName evidence="5">RBR-type E3 ubiquitin transferase</fullName>
        <ecNumber evidence="5">2.3.2.31</ecNumber>
    </recommendedName>
</protein>
<evidence type="ECO:0000256" key="4">
    <source>
        <dbReference type="ARBA" id="ARBA00005884"/>
    </source>
</evidence>
<evidence type="ECO:0000256" key="7">
    <source>
        <dbReference type="ARBA" id="ARBA00022723"/>
    </source>
</evidence>
<evidence type="ECO:0000256" key="8">
    <source>
        <dbReference type="ARBA" id="ARBA00022737"/>
    </source>
</evidence>
<dbReference type="InterPro" id="IPR031127">
    <property type="entry name" value="E3_UB_ligase_RBR"/>
</dbReference>
<dbReference type="FunFam" id="1.20.120.1750:FF:000019">
    <property type="entry name" value="RBR-type E3 ubiquitin transferase"/>
    <property type="match status" value="1"/>
</dbReference>
<dbReference type="PROSITE" id="PS51873">
    <property type="entry name" value="TRIAD"/>
    <property type="match status" value="1"/>
</dbReference>
<dbReference type="InterPro" id="IPR036397">
    <property type="entry name" value="RNaseH_sf"/>
</dbReference>
<dbReference type="Proteomes" id="UP000189701">
    <property type="component" value="Unplaced"/>
</dbReference>
<dbReference type="InterPro" id="IPR002867">
    <property type="entry name" value="IBR_dom"/>
</dbReference>
<dbReference type="Gene3D" id="3.30.40.10">
    <property type="entry name" value="Zinc/RING finger domain, C3HC4 (zinc finger)"/>
    <property type="match status" value="1"/>
</dbReference>
<dbReference type="SMART" id="SM00647">
    <property type="entry name" value="IBR"/>
    <property type="match status" value="2"/>
</dbReference>
<dbReference type="PROSITE" id="PS50089">
    <property type="entry name" value="ZF_RING_2"/>
    <property type="match status" value="1"/>
</dbReference>
<gene>
    <name evidence="18" type="primary">LOC104210330</name>
</gene>
<keyword evidence="6" id="KW-0808">Transferase</keyword>
<dbReference type="GO" id="GO:0016567">
    <property type="term" value="P:protein ubiquitination"/>
    <property type="evidence" value="ECO:0007669"/>
    <property type="project" value="UniProtKB-UniPathway"/>
</dbReference>
<evidence type="ECO:0000256" key="14">
    <source>
        <dbReference type="SAM" id="Phobius"/>
    </source>
</evidence>
<evidence type="ECO:0000256" key="6">
    <source>
        <dbReference type="ARBA" id="ARBA00022679"/>
    </source>
</evidence>
<dbReference type="STRING" id="4096.A0A1U7UXP0"/>
<keyword evidence="14" id="KW-0812">Transmembrane</keyword>
<evidence type="ECO:0000259" key="15">
    <source>
        <dbReference type="PROSITE" id="PS50089"/>
    </source>
</evidence>
<dbReference type="FunFam" id="3.30.40.10:FF:000230">
    <property type="entry name" value="RBR-type E3 ubiquitin transferase"/>
    <property type="match status" value="1"/>
</dbReference>
<keyword evidence="13" id="KW-0175">Coiled coil</keyword>
<comment type="cofactor">
    <cofactor evidence="2">
        <name>Zn(2+)</name>
        <dbReference type="ChEBI" id="CHEBI:29105"/>
    </cofactor>
</comment>
<feature type="coiled-coil region" evidence="13">
    <location>
        <begin position="130"/>
        <end position="160"/>
    </location>
</feature>
<dbReference type="AlphaFoldDB" id="A0A1U7UXP0"/>
<reference evidence="17" key="1">
    <citation type="journal article" date="2013" name="Genome Biol.">
        <title>Reference genomes and transcriptomes of Nicotiana sylvestris and Nicotiana tomentosiformis.</title>
        <authorList>
            <person name="Sierro N."/>
            <person name="Battey J.N."/>
            <person name="Ouadi S."/>
            <person name="Bovet L."/>
            <person name="Goepfert S."/>
            <person name="Bakaher N."/>
            <person name="Peitsch M.C."/>
            <person name="Ivanov N.V."/>
        </authorList>
    </citation>
    <scope>NUCLEOTIDE SEQUENCE [LARGE SCALE GENOMIC DNA]</scope>
</reference>
<dbReference type="EC" id="2.3.2.31" evidence="5"/>
<evidence type="ECO:0000256" key="10">
    <source>
        <dbReference type="ARBA" id="ARBA00022786"/>
    </source>
</evidence>
<dbReference type="InterPro" id="IPR044066">
    <property type="entry name" value="TRIAD_supradom"/>
</dbReference>
<dbReference type="InterPro" id="IPR012337">
    <property type="entry name" value="RNaseH-like_sf"/>
</dbReference>
<accession>A0A1U7UXP0</accession>
<dbReference type="SMART" id="SM00184">
    <property type="entry name" value="RING"/>
    <property type="match status" value="1"/>
</dbReference>
<evidence type="ECO:0000313" key="18">
    <source>
        <dbReference type="RefSeq" id="XP_009757511.1"/>
    </source>
</evidence>
<evidence type="ECO:0000256" key="1">
    <source>
        <dbReference type="ARBA" id="ARBA00001798"/>
    </source>
</evidence>
<feature type="transmembrane region" description="Helical" evidence="14">
    <location>
        <begin position="37"/>
        <end position="56"/>
    </location>
</feature>
<dbReference type="GO" id="GO:0008270">
    <property type="term" value="F:zinc ion binding"/>
    <property type="evidence" value="ECO:0007669"/>
    <property type="project" value="UniProtKB-KW"/>
</dbReference>
<dbReference type="PANTHER" id="PTHR11685">
    <property type="entry name" value="RBR FAMILY RING FINGER AND IBR DOMAIN-CONTAINING"/>
    <property type="match status" value="1"/>
</dbReference>
<dbReference type="InterPro" id="IPR001841">
    <property type="entry name" value="Znf_RING"/>
</dbReference>
<evidence type="ECO:0000256" key="3">
    <source>
        <dbReference type="ARBA" id="ARBA00003976"/>
    </source>
</evidence>
<evidence type="ECO:0000256" key="12">
    <source>
        <dbReference type="PROSITE-ProRule" id="PRU00175"/>
    </source>
</evidence>
<keyword evidence="11" id="KW-0862">Zinc</keyword>
<keyword evidence="7" id="KW-0479">Metal-binding</keyword>
<evidence type="ECO:0000256" key="9">
    <source>
        <dbReference type="ARBA" id="ARBA00022771"/>
    </source>
</evidence>
<keyword evidence="17" id="KW-1185">Reference proteome</keyword>
<dbReference type="Gene3D" id="1.20.120.1750">
    <property type="match status" value="1"/>
</dbReference>
<comment type="similarity">
    <text evidence="4">Belongs to the RBR family. Ariadne subfamily.</text>
</comment>
<evidence type="ECO:0000256" key="2">
    <source>
        <dbReference type="ARBA" id="ARBA00001947"/>
    </source>
</evidence>
<comment type="function">
    <text evidence="3">Might act as an E3 ubiquitin-protein ligase, or as part of E3 complex, which accepts ubiquitin from specific E2 ubiquitin-conjugating enzymes and then transfers it to substrates.</text>
</comment>
<dbReference type="InterPro" id="IPR017907">
    <property type="entry name" value="Znf_RING_CS"/>
</dbReference>
<dbReference type="CDD" id="cd22582">
    <property type="entry name" value="BRcat_RBR_unk"/>
    <property type="match status" value="1"/>
</dbReference>
<dbReference type="GO" id="GO:0061630">
    <property type="term" value="F:ubiquitin protein ligase activity"/>
    <property type="evidence" value="ECO:0007669"/>
    <property type="project" value="UniProtKB-EC"/>
</dbReference>
<evidence type="ECO:0000313" key="17">
    <source>
        <dbReference type="Proteomes" id="UP000189701"/>
    </source>
</evidence>
<proteinExistence type="inferred from homology"/>
<dbReference type="UniPathway" id="UPA00143"/>
<dbReference type="CDD" id="cd22584">
    <property type="entry name" value="Rcat_RBR_unk"/>
    <property type="match status" value="1"/>
</dbReference>
<dbReference type="OrthoDB" id="9977870at2759"/>
<dbReference type="InterPro" id="IPR002156">
    <property type="entry name" value="RNaseH_domain"/>
</dbReference>
<dbReference type="Gene3D" id="3.30.420.10">
    <property type="entry name" value="Ribonuclease H-like superfamily/Ribonuclease H"/>
    <property type="match status" value="1"/>
</dbReference>
<evidence type="ECO:0000256" key="11">
    <source>
        <dbReference type="ARBA" id="ARBA00022833"/>
    </source>
</evidence>
<feature type="domain" description="RING-type" evidence="16">
    <location>
        <begin position="373"/>
        <end position="583"/>
    </location>
</feature>
<dbReference type="GO" id="GO:0004523">
    <property type="term" value="F:RNA-DNA hybrid ribonuclease activity"/>
    <property type="evidence" value="ECO:0007669"/>
    <property type="project" value="InterPro"/>
</dbReference>
<keyword evidence="14" id="KW-0472">Membrane</keyword>
<reference evidence="18" key="2">
    <citation type="submission" date="2025-08" db="UniProtKB">
        <authorList>
            <consortium name="RefSeq"/>
        </authorList>
    </citation>
    <scope>IDENTIFICATION</scope>
    <source>
        <tissue evidence="18">Leaf</tissue>
    </source>
</reference>
<dbReference type="SUPFAM" id="SSF53098">
    <property type="entry name" value="Ribonuclease H-like"/>
    <property type="match status" value="1"/>
</dbReference>
<keyword evidence="14" id="KW-1133">Transmembrane helix</keyword>
<dbReference type="Pfam" id="PF13456">
    <property type="entry name" value="RVT_3"/>
    <property type="match status" value="1"/>
</dbReference>
<feature type="domain" description="RING-type" evidence="15">
    <location>
        <begin position="377"/>
        <end position="424"/>
    </location>
</feature>
<dbReference type="RefSeq" id="XP_009757511.1">
    <property type="nucleotide sequence ID" value="XM_009759209.1"/>
</dbReference>